<keyword evidence="3" id="KW-1185">Reference proteome</keyword>
<dbReference type="Pfam" id="PF01636">
    <property type="entry name" value="APH"/>
    <property type="match status" value="1"/>
</dbReference>
<dbReference type="SUPFAM" id="SSF56112">
    <property type="entry name" value="Protein kinase-like (PK-like)"/>
    <property type="match status" value="1"/>
</dbReference>
<evidence type="ECO:0000313" key="2">
    <source>
        <dbReference type="EMBL" id="MBT0726604.1"/>
    </source>
</evidence>
<keyword evidence="2" id="KW-0808">Transferase</keyword>
<evidence type="ECO:0000259" key="1">
    <source>
        <dbReference type="Pfam" id="PF01636"/>
    </source>
</evidence>
<protein>
    <submittedName>
        <fullName evidence="2">Thiamine kinase</fullName>
        <ecNumber evidence="2">2.7.1.89</ecNumber>
    </submittedName>
</protein>
<sequence length="258" mass="29700">MLKPAINPHWSLLPGLSGNSWRTSEGDDLVQRLPPQPPIPFVNRQREYRILQKLGSAPFSTFAKKFHAGVLSVAWVEGEPLPPSAFIPENTELLAVCKSLHRHPLFGYRLPVLPLLQRYWQVCQQRNATWLKILQRLRHQGEPRPLRLVPLHMDLHPGNVIQTAQGLALIDWEYSADGDIALELTTLCLQDPSRTNAWIAAYADAFNLNPDSLRLQCRRWKPWLQLLQASWCQLRAEQTQQLSMQQLAAEQWRQLSLY</sequence>
<reference evidence="2 3" key="1">
    <citation type="submission" date="2020-04" db="EMBL/GenBank/DDBJ databases">
        <title>Genome sequencing of Rosenbergiella species.</title>
        <authorList>
            <person name="Alvarez-Perez S."/>
            <person name="Lievens B."/>
        </authorList>
    </citation>
    <scope>NUCLEOTIDE SEQUENCE [LARGE SCALE GENOMIC DNA]</scope>
    <source>
        <strain evidence="2 3">CdVSA20.1</strain>
    </source>
</reference>
<dbReference type="InterPro" id="IPR002575">
    <property type="entry name" value="Aminoglycoside_PTrfase"/>
</dbReference>
<proteinExistence type="predicted"/>
<dbReference type="NCBIfam" id="NF007620">
    <property type="entry name" value="PRK10271.1"/>
    <property type="match status" value="1"/>
</dbReference>
<comment type="caution">
    <text evidence="2">The sequence shown here is derived from an EMBL/GenBank/DDBJ whole genome shotgun (WGS) entry which is preliminary data.</text>
</comment>
<dbReference type="Gene3D" id="3.90.1200.10">
    <property type="match status" value="1"/>
</dbReference>
<dbReference type="Proteomes" id="UP000786875">
    <property type="component" value="Unassembled WGS sequence"/>
</dbReference>
<organism evidence="2 3">
    <name type="scientific">Rosenbergiella australiborealis</name>
    <dbReference type="NCBI Taxonomy" id="1544696"/>
    <lineage>
        <taxon>Bacteria</taxon>
        <taxon>Pseudomonadati</taxon>
        <taxon>Pseudomonadota</taxon>
        <taxon>Gammaproteobacteria</taxon>
        <taxon>Enterobacterales</taxon>
        <taxon>Erwiniaceae</taxon>
        <taxon>Rosenbergiella</taxon>
    </lineage>
</organism>
<dbReference type="InterPro" id="IPR011009">
    <property type="entry name" value="Kinase-like_dom_sf"/>
</dbReference>
<evidence type="ECO:0000313" key="3">
    <source>
        <dbReference type="Proteomes" id="UP000786875"/>
    </source>
</evidence>
<feature type="domain" description="Aminoglycoside phosphotransferase" evidence="1">
    <location>
        <begin position="19"/>
        <end position="214"/>
    </location>
</feature>
<gene>
    <name evidence="2" type="primary">thiK</name>
    <name evidence="2" type="ORF">HGT73_04275</name>
</gene>
<dbReference type="GO" id="GO:0019165">
    <property type="term" value="F:thiamine kinase activity"/>
    <property type="evidence" value="ECO:0007669"/>
    <property type="project" value="UniProtKB-EC"/>
</dbReference>
<keyword evidence="2" id="KW-0418">Kinase</keyword>
<name>A0ABS5T2M5_9GAMM</name>
<dbReference type="EMBL" id="JABBFO010000002">
    <property type="protein sequence ID" value="MBT0726604.1"/>
    <property type="molecule type" value="Genomic_DNA"/>
</dbReference>
<dbReference type="EC" id="2.7.1.89" evidence="2"/>
<accession>A0ABS5T2M5</accession>